<protein>
    <recommendedName>
        <fullName evidence="3">MftR C-terminal domain-containing protein</fullName>
    </recommendedName>
</protein>
<organism evidence="1 2">
    <name type="scientific">Lentzea atacamensis</name>
    <dbReference type="NCBI Taxonomy" id="531938"/>
    <lineage>
        <taxon>Bacteria</taxon>
        <taxon>Bacillati</taxon>
        <taxon>Actinomycetota</taxon>
        <taxon>Actinomycetes</taxon>
        <taxon>Pseudonocardiales</taxon>
        <taxon>Pseudonocardiaceae</taxon>
        <taxon>Lentzea</taxon>
    </lineage>
</organism>
<dbReference type="EMBL" id="QLTT01000003">
    <property type="protein sequence ID" value="RAS67283.1"/>
    <property type="molecule type" value="Genomic_DNA"/>
</dbReference>
<dbReference type="RefSeq" id="WP_112227522.1">
    <property type="nucleotide sequence ID" value="NZ_QLTT01000003.1"/>
</dbReference>
<reference evidence="1 2" key="1">
    <citation type="submission" date="2018-06" db="EMBL/GenBank/DDBJ databases">
        <title>Genomic Encyclopedia of Type Strains, Phase IV (KMG-IV): sequencing the most valuable type-strain genomes for metagenomic binning, comparative biology and taxonomic classification.</title>
        <authorList>
            <person name="Goeker M."/>
        </authorList>
    </citation>
    <scope>NUCLEOTIDE SEQUENCE [LARGE SCALE GENOMIC DNA]</scope>
    <source>
        <strain evidence="1 2">DSM 45479</strain>
    </source>
</reference>
<dbReference type="Gene3D" id="1.10.630.10">
    <property type="entry name" value="Cytochrome P450"/>
    <property type="match status" value="1"/>
</dbReference>
<proteinExistence type="predicted"/>
<keyword evidence="2" id="KW-1185">Reference proteome</keyword>
<evidence type="ECO:0000313" key="2">
    <source>
        <dbReference type="Proteomes" id="UP000248714"/>
    </source>
</evidence>
<evidence type="ECO:0000313" key="1">
    <source>
        <dbReference type="EMBL" id="RAS67283.1"/>
    </source>
</evidence>
<accession>A0ABX9EBC8</accession>
<gene>
    <name evidence="1" type="ORF">C8D87_103622</name>
</gene>
<sequence>MEDAREALSDPVLSADPSLPAADRRVRRLFTGEFPVHRVERMRPLIASCVASAVADLRAQGPGTDLIPVVALTVPQAVILRLIGVPESEVQSTIAAVRPTTLRAGWSRPAS</sequence>
<dbReference type="InterPro" id="IPR036396">
    <property type="entry name" value="Cyt_P450_sf"/>
</dbReference>
<name>A0ABX9EBC8_9PSEU</name>
<dbReference type="Proteomes" id="UP000248714">
    <property type="component" value="Unassembled WGS sequence"/>
</dbReference>
<comment type="caution">
    <text evidence="1">The sequence shown here is derived from an EMBL/GenBank/DDBJ whole genome shotgun (WGS) entry which is preliminary data.</text>
</comment>
<evidence type="ECO:0008006" key="3">
    <source>
        <dbReference type="Google" id="ProtNLM"/>
    </source>
</evidence>
<dbReference type="SUPFAM" id="SSF48264">
    <property type="entry name" value="Cytochrome P450"/>
    <property type="match status" value="1"/>
</dbReference>